<dbReference type="EMBL" id="MFUW01000008">
    <property type="protein sequence ID" value="OGI90575.1"/>
    <property type="molecule type" value="Genomic_DNA"/>
</dbReference>
<dbReference type="Gene3D" id="1.10.1330.10">
    <property type="entry name" value="Dockerin domain"/>
    <property type="match status" value="1"/>
</dbReference>
<dbReference type="SUPFAM" id="SSF63446">
    <property type="entry name" value="Type I dockerin domain"/>
    <property type="match status" value="1"/>
</dbReference>
<dbReference type="AlphaFoldDB" id="A0A1F6X9A9"/>
<evidence type="ECO:0000313" key="2">
    <source>
        <dbReference type="EMBL" id="OGI90575.1"/>
    </source>
</evidence>
<name>A0A1F6X9A9_9BACT</name>
<protein>
    <recommendedName>
        <fullName evidence="1">Bacterial Ig domain-containing protein</fullName>
    </recommendedName>
</protein>
<dbReference type="Gene3D" id="2.60.40.10">
    <property type="entry name" value="Immunoglobulins"/>
    <property type="match status" value="1"/>
</dbReference>
<dbReference type="InterPro" id="IPR041498">
    <property type="entry name" value="Big_6"/>
</dbReference>
<proteinExistence type="predicted"/>
<dbReference type="Pfam" id="PF17936">
    <property type="entry name" value="Big_6"/>
    <property type="match status" value="1"/>
</dbReference>
<dbReference type="Proteomes" id="UP000176814">
    <property type="component" value="Unassembled WGS sequence"/>
</dbReference>
<dbReference type="GO" id="GO:0000272">
    <property type="term" value="P:polysaccharide catabolic process"/>
    <property type="evidence" value="ECO:0007669"/>
    <property type="project" value="InterPro"/>
</dbReference>
<sequence>MANFHPIKKIVIFLLLYLFLGGVVLAQAQSTENVSISARVGGEVVTTNNTSGSIGIPKTAVRFSGEAYPFATISVLKEGKKVVSVQADSRGSFSVTLEEQYDSTIVYSLFATDVSGNQSLLINYPIAVYVGFITHLYGIRFAPTIVVDKAEVRFGDYLAVYGYSLSEADLEVFIEGKEKKNFTLVSSKNGSYKIILPMQDLPKGEYVVYIRYVDDARNSKLVKFVIGELNVPNTDTVENIPGDCNYDRLINLVDFSVLAFWYGKDNPPACVDTNRDNKIDLIDFSILAFWWTG</sequence>
<evidence type="ECO:0000313" key="3">
    <source>
        <dbReference type="Proteomes" id="UP000176814"/>
    </source>
</evidence>
<accession>A0A1F6X9A9</accession>
<dbReference type="InterPro" id="IPR036439">
    <property type="entry name" value="Dockerin_dom_sf"/>
</dbReference>
<dbReference type="InterPro" id="IPR013783">
    <property type="entry name" value="Ig-like_fold"/>
</dbReference>
<feature type="domain" description="Bacterial Ig" evidence="1">
    <location>
        <begin position="63"/>
        <end position="120"/>
    </location>
</feature>
<gene>
    <name evidence="2" type="ORF">A2911_00410</name>
</gene>
<comment type="caution">
    <text evidence="2">The sequence shown here is derived from an EMBL/GenBank/DDBJ whole genome shotgun (WGS) entry which is preliminary data.</text>
</comment>
<evidence type="ECO:0000259" key="1">
    <source>
        <dbReference type="Pfam" id="PF17936"/>
    </source>
</evidence>
<reference evidence="2 3" key="1">
    <citation type="journal article" date="2016" name="Nat. Commun.">
        <title>Thousands of microbial genomes shed light on interconnected biogeochemical processes in an aquifer system.</title>
        <authorList>
            <person name="Anantharaman K."/>
            <person name="Brown C.T."/>
            <person name="Hug L.A."/>
            <person name="Sharon I."/>
            <person name="Castelle C.J."/>
            <person name="Probst A.J."/>
            <person name="Thomas B.C."/>
            <person name="Singh A."/>
            <person name="Wilkins M.J."/>
            <person name="Karaoz U."/>
            <person name="Brodie E.L."/>
            <person name="Williams K.H."/>
            <person name="Hubbard S.S."/>
            <person name="Banfield J.F."/>
        </authorList>
    </citation>
    <scope>NUCLEOTIDE SEQUENCE [LARGE SCALE GENOMIC DNA]</scope>
</reference>
<organism evidence="2 3">
    <name type="scientific">Candidatus Nomurabacteria bacterium RIFCSPLOWO2_01_FULL_40_15</name>
    <dbReference type="NCBI Taxonomy" id="1801772"/>
    <lineage>
        <taxon>Bacteria</taxon>
        <taxon>Candidatus Nomuraibacteriota</taxon>
    </lineage>
</organism>